<organism evidence="3 4">
    <name type="scientific">Caedimonas varicaedens</name>
    <dbReference type="NCBI Taxonomy" id="1629334"/>
    <lineage>
        <taxon>Bacteria</taxon>
        <taxon>Pseudomonadati</taxon>
        <taxon>Pseudomonadota</taxon>
        <taxon>Alphaproteobacteria</taxon>
        <taxon>Holosporales</taxon>
        <taxon>Caedimonadaceae</taxon>
        <taxon>Caedimonas</taxon>
    </lineage>
</organism>
<accession>A0A0K8MDI2</accession>
<evidence type="ECO:0000256" key="2">
    <source>
        <dbReference type="HAMAP-Rule" id="MF_00758"/>
    </source>
</evidence>
<name>A0A0K8MDI2_9PROT</name>
<dbReference type="PANTHER" id="PTHR30327:SF1">
    <property type="entry name" value="UPF0301 PROTEIN YQGE"/>
    <property type="match status" value="1"/>
</dbReference>
<dbReference type="Pfam" id="PF02622">
    <property type="entry name" value="DUF179"/>
    <property type="match status" value="1"/>
</dbReference>
<proteinExistence type="inferred from homology"/>
<dbReference type="OrthoDB" id="9807486at2"/>
<sequence length="195" mass="21276">MNKIISPLEEQKYLTGQLLIASPQITDSRFFHSVILVCGHDLNGAMGIILNRLIDDLTLKDLVEQIGLQSSKTMNVPISVHFGGPIEMGRGFVIHSTDYLQDGSVKILDEMALSSTVEILSLLIEGEGPKQKILALGYVAWSAGQLEAEIQKSSWLQTDADLDLVFSSDLSNMWKKALKKIGVDPALLSSQTGHA</sequence>
<protein>
    <recommendedName>
        <fullName evidence="2">UPF0301 protein Cva_01264</fullName>
    </recommendedName>
</protein>
<dbReference type="AlphaFoldDB" id="A0A0K8MDI2"/>
<dbReference type="GO" id="GO:0005829">
    <property type="term" value="C:cytosol"/>
    <property type="evidence" value="ECO:0007669"/>
    <property type="project" value="TreeGrafter"/>
</dbReference>
<dbReference type="PANTHER" id="PTHR30327">
    <property type="entry name" value="UNCHARACTERIZED PROTEIN YQGE"/>
    <property type="match status" value="1"/>
</dbReference>
<evidence type="ECO:0000313" key="3">
    <source>
        <dbReference type="EMBL" id="GAO98600.1"/>
    </source>
</evidence>
<dbReference type="HAMAP" id="MF_00758">
    <property type="entry name" value="UPF0301"/>
    <property type="match status" value="1"/>
</dbReference>
<dbReference type="STRING" id="1629334.Cva_01264"/>
<comment type="similarity">
    <text evidence="1 2">Belongs to the UPF0301 (AlgH) family.</text>
</comment>
<dbReference type="Proteomes" id="UP000036771">
    <property type="component" value="Unassembled WGS sequence"/>
</dbReference>
<evidence type="ECO:0000313" key="4">
    <source>
        <dbReference type="Proteomes" id="UP000036771"/>
    </source>
</evidence>
<dbReference type="EMBL" id="BBVC01000071">
    <property type="protein sequence ID" value="GAO98600.1"/>
    <property type="molecule type" value="Genomic_DNA"/>
</dbReference>
<dbReference type="SUPFAM" id="SSF143456">
    <property type="entry name" value="VC0467-like"/>
    <property type="match status" value="1"/>
</dbReference>
<evidence type="ECO:0000256" key="1">
    <source>
        <dbReference type="ARBA" id="ARBA00009600"/>
    </source>
</evidence>
<dbReference type="Gene3D" id="3.40.1740.10">
    <property type="entry name" value="VC0467-like"/>
    <property type="match status" value="1"/>
</dbReference>
<reference evidence="3 4" key="1">
    <citation type="submission" date="2015-03" db="EMBL/GenBank/DDBJ databases">
        <title>Caedibacter varicaedens, whole genome shotgun sequence.</title>
        <authorList>
            <person name="Suzuki H."/>
            <person name="Dapper A.L."/>
            <person name="Gibson A.K."/>
            <person name="Jackson C."/>
            <person name="Lee H."/>
            <person name="Pejaver V.R."/>
            <person name="Doak T."/>
            <person name="Lynch M."/>
        </authorList>
    </citation>
    <scope>NUCLEOTIDE SEQUENCE [LARGE SCALE GENOMIC DNA]</scope>
</reference>
<keyword evidence="4" id="KW-1185">Reference proteome</keyword>
<gene>
    <name evidence="3" type="ORF">Cva_01264</name>
</gene>
<dbReference type="NCBIfam" id="NF001268">
    <property type="entry name" value="PRK00228.1-4"/>
    <property type="match status" value="1"/>
</dbReference>
<comment type="caution">
    <text evidence="3">The sequence shown here is derived from an EMBL/GenBank/DDBJ whole genome shotgun (WGS) entry which is preliminary data.</text>
</comment>
<dbReference type="InterPro" id="IPR003774">
    <property type="entry name" value="AlgH-like"/>
</dbReference>